<name>A0A3L6EZU3_MAIZE</name>
<dbReference type="AlphaFoldDB" id="A0A3L6EZU3"/>
<evidence type="ECO:0000313" key="1">
    <source>
        <dbReference type="EMBL" id="PWZ26269.1"/>
    </source>
</evidence>
<dbReference type="Proteomes" id="UP000251960">
    <property type="component" value="Chromosome 4"/>
</dbReference>
<evidence type="ECO:0000313" key="2">
    <source>
        <dbReference type="Proteomes" id="UP000251960"/>
    </source>
</evidence>
<sequence length="158" mass="17419">MLGIQGEQVCSEVHNCGVVLKQLLPFQCTHPGHPNRTVSLKGRKESERCVGHFFFIDLTQGPQCLASDDLTGVFESVPSSSDTPFDMVRTGSNVYSHDTLLYAMLDEFTTIILWLAPDFEANCACSQQLGETIFILAKASLAADLHLTSERRKGGKHF</sequence>
<proteinExistence type="predicted"/>
<reference evidence="1 2" key="1">
    <citation type="journal article" date="2018" name="Nat. Genet.">
        <title>Extensive intraspecific gene order and gene structural variations between Mo17 and other maize genomes.</title>
        <authorList>
            <person name="Sun S."/>
            <person name="Zhou Y."/>
            <person name="Chen J."/>
            <person name="Shi J."/>
            <person name="Zhao H."/>
            <person name="Zhao H."/>
            <person name="Song W."/>
            <person name="Zhang M."/>
            <person name="Cui Y."/>
            <person name="Dong X."/>
            <person name="Liu H."/>
            <person name="Ma X."/>
            <person name="Jiao Y."/>
            <person name="Wang B."/>
            <person name="Wei X."/>
            <person name="Stein J.C."/>
            <person name="Glaubitz J.C."/>
            <person name="Lu F."/>
            <person name="Yu G."/>
            <person name="Liang C."/>
            <person name="Fengler K."/>
            <person name="Li B."/>
            <person name="Rafalski A."/>
            <person name="Schnable P.S."/>
            <person name="Ware D.H."/>
            <person name="Buckler E.S."/>
            <person name="Lai J."/>
        </authorList>
    </citation>
    <scope>NUCLEOTIDE SEQUENCE [LARGE SCALE GENOMIC DNA]</scope>
    <source>
        <strain evidence="2">cv. Missouri 17</strain>
        <tissue evidence="1">Seedling</tissue>
    </source>
</reference>
<dbReference type="EMBL" id="NCVQ01000005">
    <property type="protein sequence ID" value="PWZ26269.1"/>
    <property type="molecule type" value="Genomic_DNA"/>
</dbReference>
<organism evidence="1 2">
    <name type="scientific">Zea mays</name>
    <name type="common">Maize</name>
    <dbReference type="NCBI Taxonomy" id="4577"/>
    <lineage>
        <taxon>Eukaryota</taxon>
        <taxon>Viridiplantae</taxon>
        <taxon>Streptophyta</taxon>
        <taxon>Embryophyta</taxon>
        <taxon>Tracheophyta</taxon>
        <taxon>Spermatophyta</taxon>
        <taxon>Magnoliopsida</taxon>
        <taxon>Liliopsida</taxon>
        <taxon>Poales</taxon>
        <taxon>Poaceae</taxon>
        <taxon>PACMAD clade</taxon>
        <taxon>Panicoideae</taxon>
        <taxon>Andropogonodae</taxon>
        <taxon>Andropogoneae</taxon>
        <taxon>Tripsacinae</taxon>
        <taxon>Zea</taxon>
    </lineage>
</organism>
<accession>A0A3L6EZU3</accession>
<protein>
    <submittedName>
        <fullName evidence="1">Uncharacterized protein</fullName>
    </submittedName>
</protein>
<comment type="caution">
    <text evidence="1">The sequence shown here is derived from an EMBL/GenBank/DDBJ whole genome shotgun (WGS) entry which is preliminary data.</text>
</comment>
<gene>
    <name evidence="1" type="ORF">Zm00014a_041135</name>
</gene>